<proteinExistence type="predicted"/>
<reference evidence="2 3" key="1">
    <citation type="journal article" date="2019" name="Sci. Rep.">
        <title>Orb-weaving spider Araneus ventricosus genome elucidates the spidroin gene catalogue.</title>
        <authorList>
            <person name="Kono N."/>
            <person name="Nakamura H."/>
            <person name="Ohtoshi R."/>
            <person name="Moran D.A.P."/>
            <person name="Shinohara A."/>
            <person name="Yoshida Y."/>
            <person name="Fujiwara M."/>
            <person name="Mori M."/>
            <person name="Tomita M."/>
            <person name="Arakawa K."/>
        </authorList>
    </citation>
    <scope>NUCLEOTIDE SEQUENCE [LARGE SCALE GENOMIC DNA]</scope>
</reference>
<dbReference type="Proteomes" id="UP000499080">
    <property type="component" value="Unassembled WGS sequence"/>
</dbReference>
<organism evidence="2 3">
    <name type="scientific">Araneus ventricosus</name>
    <name type="common">Orbweaver spider</name>
    <name type="synonym">Epeira ventricosa</name>
    <dbReference type="NCBI Taxonomy" id="182803"/>
    <lineage>
        <taxon>Eukaryota</taxon>
        <taxon>Metazoa</taxon>
        <taxon>Ecdysozoa</taxon>
        <taxon>Arthropoda</taxon>
        <taxon>Chelicerata</taxon>
        <taxon>Arachnida</taxon>
        <taxon>Araneae</taxon>
        <taxon>Araneomorphae</taxon>
        <taxon>Entelegynae</taxon>
        <taxon>Araneoidea</taxon>
        <taxon>Araneidae</taxon>
        <taxon>Araneus</taxon>
    </lineage>
</organism>
<evidence type="ECO:0000313" key="2">
    <source>
        <dbReference type="EMBL" id="GBM79615.1"/>
    </source>
</evidence>
<name>A0A4Y2IPM4_ARAVE</name>
<dbReference type="EMBL" id="BGPR01002830">
    <property type="protein sequence ID" value="GBM79615.1"/>
    <property type="molecule type" value="Genomic_DNA"/>
</dbReference>
<gene>
    <name evidence="2" type="ORF">AVEN_236362_1</name>
</gene>
<evidence type="ECO:0000313" key="3">
    <source>
        <dbReference type="Proteomes" id="UP000499080"/>
    </source>
</evidence>
<comment type="caution">
    <text evidence="2">The sequence shown here is derived from an EMBL/GenBank/DDBJ whole genome shotgun (WGS) entry which is preliminary data.</text>
</comment>
<accession>A0A4Y2IPM4</accession>
<sequence length="97" mass="10782">MSQIHRGLSTTMYGARFSRHEVSASNTCTKNRHVNSDTEVGELIVITGHGPNPFRRKYVPSSEWGSSNPHHCYAHKGSENPLTYPVISHPRTRGAPV</sequence>
<keyword evidence="3" id="KW-1185">Reference proteome</keyword>
<protein>
    <submittedName>
        <fullName evidence="2">Uncharacterized protein</fullName>
    </submittedName>
</protein>
<dbReference type="AlphaFoldDB" id="A0A4Y2IPM4"/>
<feature type="region of interest" description="Disordered" evidence="1">
    <location>
        <begin position="76"/>
        <end position="97"/>
    </location>
</feature>
<evidence type="ECO:0000256" key="1">
    <source>
        <dbReference type="SAM" id="MobiDB-lite"/>
    </source>
</evidence>